<evidence type="ECO:0000313" key="3">
    <source>
        <dbReference type="EnsemblMetazoa" id="XP_038054222.1"/>
    </source>
</evidence>
<dbReference type="GO" id="GO:0001682">
    <property type="term" value="P:tRNA 5'-leader removal"/>
    <property type="evidence" value="ECO:0007669"/>
    <property type="project" value="TreeGrafter"/>
</dbReference>
<protein>
    <recommendedName>
        <fullName evidence="2">Ribonucleases P/MRP subunit Pop8-like domain-containing protein</fullName>
    </recommendedName>
</protein>
<evidence type="ECO:0000259" key="2">
    <source>
        <dbReference type="Pfam" id="PF20976"/>
    </source>
</evidence>
<dbReference type="Pfam" id="PF20976">
    <property type="entry name" value="Pop8"/>
    <property type="match status" value="1"/>
</dbReference>
<name>A0A913ZRD4_PATMI</name>
<dbReference type="EnsemblMetazoa" id="XM_038198295.1">
    <property type="protein sequence ID" value="XP_038054223.1"/>
    <property type="gene ID" value="LOC119726561"/>
</dbReference>
<feature type="domain" description="Ribonucleases P/MRP subunit Pop8-like" evidence="2">
    <location>
        <begin position="16"/>
        <end position="86"/>
    </location>
</feature>
<dbReference type="PANTHER" id="PTHR15441">
    <property type="entry name" value="RIBONUCLEASE P PROTEIN SUBUNIT P14"/>
    <property type="match status" value="1"/>
</dbReference>
<dbReference type="GO" id="GO:0033204">
    <property type="term" value="F:ribonuclease P RNA binding"/>
    <property type="evidence" value="ECO:0007669"/>
    <property type="project" value="TreeGrafter"/>
</dbReference>
<dbReference type="GO" id="GO:0005730">
    <property type="term" value="C:nucleolus"/>
    <property type="evidence" value="ECO:0007669"/>
    <property type="project" value="TreeGrafter"/>
</dbReference>
<dbReference type="SUPFAM" id="SSF160350">
    <property type="entry name" value="Rnp2-like"/>
    <property type="match status" value="1"/>
</dbReference>
<dbReference type="OMA" id="PCHFQVI"/>
<dbReference type="Gene3D" id="3.30.70.3250">
    <property type="entry name" value="Ribonuclease P, Pop5 subunit"/>
    <property type="match status" value="1"/>
</dbReference>
<keyword evidence="4" id="KW-1185">Reference proteome</keyword>
<reference evidence="3" key="1">
    <citation type="submission" date="2022-11" db="UniProtKB">
        <authorList>
            <consortium name="EnsemblMetazoa"/>
        </authorList>
    </citation>
    <scope>IDENTIFICATION</scope>
</reference>
<dbReference type="PANTHER" id="PTHR15441:SF1">
    <property type="entry name" value="RIBONUCLEASE P PROTEIN SUBUNIT P14"/>
    <property type="match status" value="1"/>
</dbReference>
<dbReference type="RefSeq" id="XP_038054223.1">
    <property type="nucleotide sequence ID" value="XM_038198295.1"/>
</dbReference>
<dbReference type="InterPro" id="IPR038085">
    <property type="entry name" value="Rnp2-like_sf"/>
</dbReference>
<organism evidence="3 4">
    <name type="scientific">Patiria miniata</name>
    <name type="common">Bat star</name>
    <name type="synonym">Asterina miniata</name>
    <dbReference type="NCBI Taxonomy" id="46514"/>
    <lineage>
        <taxon>Eukaryota</taxon>
        <taxon>Metazoa</taxon>
        <taxon>Echinodermata</taxon>
        <taxon>Eleutherozoa</taxon>
        <taxon>Asterozoa</taxon>
        <taxon>Asteroidea</taxon>
        <taxon>Valvatacea</taxon>
        <taxon>Valvatida</taxon>
        <taxon>Asterinidae</taxon>
        <taxon>Patiria</taxon>
    </lineage>
</organism>
<evidence type="ECO:0000313" key="4">
    <source>
        <dbReference type="Proteomes" id="UP000887568"/>
    </source>
</evidence>
<keyword evidence="1" id="KW-0819">tRNA processing</keyword>
<dbReference type="AlphaFoldDB" id="A0A913ZRD4"/>
<proteinExistence type="predicted"/>
<dbReference type="OrthoDB" id="2262258at2759"/>
<dbReference type="InterPro" id="IPR049128">
    <property type="entry name" value="Pop8-like_dom"/>
</dbReference>
<dbReference type="GO" id="GO:0030681">
    <property type="term" value="C:multimeric ribonuclease P complex"/>
    <property type="evidence" value="ECO:0007669"/>
    <property type="project" value="TreeGrafter"/>
</dbReference>
<dbReference type="RefSeq" id="XP_038054222.1">
    <property type="nucleotide sequence ID" value="XM_038198294.1"/>
</dbReference>
<dbReference type="EnsemblMetazoa" id="XM_038198294.1">
    <property type="protein sequence ID" value="XP_038054222.1"/>
    <property type="gene ID" value="LOC119726561"/>
</dbReference>
<sequence>MSGFQRVVSKDTAEKFYLKVALEFENPDTRIDSVQFRALVSKALHQLYGETGASIPVDILRFQDDTMEAILRVSGRSLVKVWSALTLLGEYAQEECAIRVTQVSPHLLALAVDSRHFFQNLPS</sequence>
<dbReference type="GeneID" id="119726561"/>
<accession>A0A913ZRD4</accession>
<dbReference type="Proteomes" id="UP000887568">
    <property type="component" value="Unplaced"/>
</dbReference>
<evidence type="ECO:0000256" key="1">
    <source>
        <dbReference type="ARBA" id="ARBA00022694"/>
    </source>
</evidence>